<accession>A0ABP9XW24</accession>
<reference evidence="1 2" key="1">
    <citation type="submission" date="2024-04" db="EMBL/GenBank/DDBJ databases">
        <title>genome sequences of Mucor flavus KT1a and Helicostylum pulchrum KT1b strains isolation_sourced from the surface of a dry-aged beef.</title>
        <authorList>
            <person name="Toyotome T."/>
            <person name="Hosono M."/>
            <person name="Torimaru M."/>
            <person name="Fukuda K."/>
            <person name="Mikami N."/>
        </authorList>
    </citation>
    <scope>NUCLEOTIDE SEQUENCE [LARGE SCALE GENOMIC DNA]</scope>
    <source>
        <strain evidence="1 2">KT1b</strain>
    </source>
</reference>
<dbReference type="EMBL" id="BAABUJ010000010">
    <property type="protein sequence ID" value="GAA5798565.1"/>
    <property type="molecule type" value="Genomic_DNA"/>
</dbReference>
<dbReference type="Proteomes" id="UP001476247">
    <property type="component" value="Unassembled WGS sequence"/>
</dbReference>
<evidence type="ECO:0000313" key="1">
    <source>
        <dbReference type="EMBL" id="GAA5798565.1"/>
    </source>
</evidence>
<evidence type="ECO:0000313" key="2">
    <source>
        <dbReference type="Proteomes" id="UP001476247"/>
    </source>
</evidence>
<organism evidence="1 2">
    <name type="scientific">Helicostylum pulchrum</name>
    <dbReference type="NCBI Taxonomy" id="562976"/>
    <lineage>
        <taxon>Eukaryota</taxon>
        <taxon>Fungi</taxon>
        <taxon>Fungi incertae sedis</taxon>
        <taxon>Mucoromycota</taxon>
        <taxon>Mucoromycotina</taxon>
        <taxon>Mucoromycetes</taxon>
        <taxon>Mucorales</taxon>
        <taxon>Mucorineae</taxon>
        <taxon>Mucoraceae</taxon>
        <taxon>Helicostylum</taxon>
    </lineage>
</organism>
<gene>
    <name evidence="1" type="ORF">HPULCUR_003970</name>
</gene>
<keyword evidence="2" id="KW-1185">Reference proteome</keyword>
<comment type="caution">
    <text evidence="1">The sequence shown here is derived from an EMBL/GenBank/DDBJ whole genome shotgun (WGS) entry which is preliminary data.</text>
</comment>
<sequence>MENILNFESRSKDLLVSTQQQVYIKAFVRIYMVYINEIVLRKLPTITASNANIKIGYAITIDSMLLKRLFGTEDDLKDTIYASNLVQKDDSSQNLRIATHGEVLFPVIQQSFNLRFPLKSYFVIAQLYENYVQLTLNQVVTESGLENEYQEAVIIQEEMIPIPNIYDTLCFNMWSNIIEESSLVQLCDTHKDYNDYELLEIFTLENQAEFTNSLREYISKNILNKTLNAQKTDTATIHLSTSCNYRVCLTVNDITEISFRPVLQEIISLVFASLINKQLFGKYRNIQYVFHLIRFNYNPKFQQILRKILKDETDEFLYEERIDIAHYTIPKLSNQLLQPVLQQEPFSYKAFQVGVLYHVYSENYGFSFDTQGGDISYKLKNKISDSKIISINNKTAFPFFKKGNRINDNQIKRVFYLSSKYETSSDYLAIGLFRLKKTDTLSFDETVHAEDKLESIRGPACFVDNYKRGHYIPFIISIIYKRHSFSISLAVRKVGGEVQTEYCVVLAEPMTLARF</sequence>
<protein>
    <submittedName>
        <fullName evidence="1">Uncharacterized protein</fullName>
    </submittedName>
</protein>
<name>A0ABP9XW24_9FUNG</name>
<proteinExistence type="predicted"/>